<evidence type="ECO:0008006" key="9">
    <source>
        <dbReference type="Google" id="ProtNLM"/>
    </source>
</evidence>
<dbReference type="PANTHER" id="PTHR39198">
    <property type="entry name" value="HYPOTHETICAL MEMBRANE PROTEIN, CONSERVED"/>
    <property type="match status" value="1"/>
</dbReference>
<dbReference type="GO" id="GO:0016020">
    <property type="term" value="C:membrane"/>
    <property type="evidence" value="ECO:0007669"/>
    <property type="project" value="UniProtKB-SubCell"/>
</dbReference>
<keyword evidence="3 5" id="KW-1133">Transmembrane helix</keyword>
<dbReference type="InterPro" id="IPR007829">
    <property type="entry name" value="TM2"/>
</dbReference>
<accession>A0A1B1TAH8</accession>
<keyword evidence="4 5" id="KW-0472">Membrane</keyword>
<feature type="transmembrane region" description="Helical" evidence="5">
    <location>
        <begin position="852"/>
        <end position="872"/>
    </location>
</feature>
<reference evidence="8" key="2">
    <citation type="journal article" date="2015" name="ISME J.">
        <title>A new class of marine Euryarchaeota group II from the Mediterranean deep chlorophyll maximum.</title>
        <authorList>
            <person name="Martin-Cuadrado A.B."/>
            <person name="Garcia-Heredia I."/>
            <person name="Molto A.G."/>
            <person name="Lopez-Ubeda R."/>
            <person name="Kimes N."/>
            <person name="Lopez-Garcia P."/>
            <person name="Moreira D."/>
            <person name="Rodriguez-Valera F."/>
        </authorList>
    </citation>
    <scope>NUCLEOTIDE SEQUENCE</scope>
</reference>
<dbReference type="InterPro" id="IPR018905">
    <property type="entry name" value="A-galactase_NEW3"/>
</dbReference>
<organism evidence="8">
    <name type="scientific">uncultured Poseidoniia archaeon</name>
    <dbReference type="NCBI Taxonomy" id="1697135"/>
    <lineage>
        <taxon>Archaea</taxon>
        <taxon>Methanobacteriati</taxon>
        <taxon>Thermoplasmatota</taxon>
        <taxon>Candidatus Poseidoniia</taxon>
        <taxon>environmental samples</taxon>
    </lineage>
</organism>
<dbReference type="Pfam" id="PF05154">
    <property type="entry name" value="TM2"/>
    <property type="match status" value="1"/>
</dbReference>
<dbReference type="Gene3D" id="2.60.40.10">
    <property type="entry name" value="Immunoglobulins"/>
    <property type="match status" value="2"/>
</dbReference>
<dbReference type="PANTHER" id="PTHR39198:SF1">
    <property type="entry name" value="ALPHA-GALACTOSIDASE NEW3 DOMAIN-CONTAINING PROTEIN"/>
    <property type="match status" value="1"/>
</dbReference>
<feature type="domain" description="Alpha-galactosidase NEW3" evidence="7">
    <location>
        <begin position="388"/>
        <end position="461"/>
    </location>
</feature>
<dbReference type="EMBL" id="KP211818">
    <property type="protein sequence ID" value="ANV79288.1"/>
    <property type="molecule type" value="Genomic_DNA"/>
</dbReference>
<dbReference type="InterPro" id="IPR013783">
    <property type="entry name" value="Ig-like_fold"/>
</dbReference>
<evidence type="ECO:0000256" key="1">
    <source>
        <dbReference type="ARBA" id="ARBA00004141"/>
    </source>
</evidence>
<reference evidence="8" key="1">
    <citation type="submission" date="2014-11" db="EMBL/GenBank/DDBJ databases">
        <authorList>
            <person name="Zhu J."/>
            <person name="Qi W."/>
            <person name="Song R."/>
        </authorList>
    </citation>
    <scope>NUCLEOTIDE SEQUENCE</scope>
</reference>
<sequence>MKRAVSTRLVLILLLLSLIPSVVTAAVDVSISASPTSQEADSDNPAEYDITVSNTGDDDITVTLTTSQAADCNGFTSNVEQVSGTIESGSSETVMLTVSVNEQASGECETTVTVSASGTTPGQPKTDDVKVTTTAGDGGLYSVTLTVDDQTVTYDGEDDEIVWEVDVENTGEQQENIQLEMNSDNDCESDELDATVNPSTVQLDSGDSTTVDVTVDLPDGSSTEAGIHCFIIKATVTNDPNAADPAEDNLTLTVNIPEVKECDPSLQFTSMSLNPGETGNNRFTVENIGNTEWTVSAKAVADNFDVSDWVDFSPPSNALLGEKNTADDRHTFEFQVTPDDSVEASTQVPIKIQGRSGTEIGCEKIMTLNVGQSYDASASLSQSSISNVEPGTSRSVTMTITNDGNGVDTIQVNAANVPNGWQVSFSQSSVTLASGNQGSLTIDVSVPEGADAGSDSITFNIGHGGGSTPYDSKTLTVSVAQVHDLTSSIISDSQKGKSQQIISFPIEITNTGNVDDNFKLQACDPNDVTGCNDPLWESSFSNSQGSTITQINIGSGVTKTVYLDVTIEGEENGDRASVSAVITIFGTEKSSSHEFTISVSNFNYGMSITPVNPGEIPDELQVQLPPGGMGSVSFWVENIGDFPNGDNAVIAVTGMESTVLRTLKVSGVTTDEPFHVDVGPENRVMITLDFEVLEGVQSGASGMIKVSASSELNAIESTHVDLLVDVITIHDLQFTIEDETSKTVTYPEKAIFTMFVTNYGNVEETVVIESSEALRFWSVNAVDDEFKLAPGETKEVEVRVTPPNDLFQDDTYDFTIIVMPKGLPVAGQPLDLSVTAEIPIGISFLSDDMVQIMGWGGILIGGLLVIILFIRSRKESQRIIKALELESEPSSEKDWVVTLVLSILVGGLGIDRFYSGSILLGVLKLLTLGGLGLWWLIDLIMLVTGNYKDGDGNPIVSN</sequence>
<feature type="domain" description="TM2" evidence="6">
    <location>
        <begin position="892"/>
        <end position="940"/>
    </location>
</feature>
<feature type="transmembrane region" description="Helical" evidence="5">
    <location>
        <begin position="916"/>
        <end position="937"/>
    </location>
</feature>
<evidence type="ECO:0000256" key="4">
    <source>
        <dbReference type="ARBA" id="ARBA00023136"/>
    </source>
</evidence>
<evidence type="ECO:0000256" key="5">
    <source>
        <dbReference type="SAM" id="Phobius"/>
    </source>
</evidence>
<keyword evidence="2 5" id="KW-0812">Transmembrane</keyword>
<evidence type="ECO:0000259" key="6">
    <source>
        <dbReference type="Pfam" id="PF05154"/>
    </source>
</evidence>
<evidence type="ECO:0000256" key="2">
    <source>
        <dbReference type="ARBA" id="ARBA00022692"/>
    </source>
</evidence>
<dbReference type="AlphaFoldDB" id="A0A1B1TAH8"/>
<evidence type="ECO:0000259" key="7">
    <source>
        <dbReference type="Pfam" id="PF10633"/>
    </source>
</evidence>
<name>A0A1B1TAH8_9ARCH</name>
<evidence type="ECO:0000256" key="3">
    <source>
        <dbReference type="ARBA" id="ARBA00022989"/>
    </source>
</evidence>
<protein>
    <recommendedName>
        <fullName evidence="9">Alpha-galactosidase NEW3 domain-containing protein</fullName>
    </recommendedName>
</protein>
<dbReference type="Pfam" id="PF10633">
    <property type="entry name" value="NPCBM_assoc"/>
    <property type="match status" value="1"/>
</dbReference>
<proteinExistence type="predicted"/>
<evidence type="ECO:0000313" key="8">
    <source>
        <dbReference type="EMBL" id="ANV79288.1"/>
    </source>
</evidence>
<comment type="subcellular location">
    <subcellularLocation>
        <location evidence="1">Membrane</location>
        <topology evidence="1">Multi-pass membrane protein</topology>
    </subcellularLocation>
</comment>